<dbReference type="GO" id="GO:0052913">
    <property type="term" value="F:16S rRNA (guanine(966)-N(2))-methyltransferase activity"/>
    <property type="evidence" value="ECO:0007669"/>
    <property type="project" value="UniProtKB-EC"/>
</dbReference>
<dbReference type="GO" id="GO:0003676">
    <property type="term" value="F:nucleic acid binding"/>
    <property type="evidence" value="ECO:0007669"/>
    <property type="project" value="InterPro"/>
</dbReference>
<dbReference type="EC" id="2.1.1.171" evidence="3"/>
<organism evidence="3 4">
    <name type="scientific">Salinicoccus cyprini</name>
    <dbReference type="NCBI Taxonomy" id="2493691"/>
    <lineage>
        <taxon>Bacteria</taxon>
        <taxon>Bacillati</taxon>
        <taxon>Bacillota</taxon>
        <taxon>Bacilli</taxon>
        <taxon>Bacillales</taxon>
        <taxon>Staphylococcaceae</taxon>
        <taxon>Salinicoccus</taxon>
    </lineage>
</organism>
<dbReference type="PANTHER" id="PTHR43542">
    <property type="entry name" value="METHYLTRANSFERASE"/>
    <property type="match status" value="1"/>
</dbReference>
<accession>A0A558AXX9</accession>
<dbReference type="OrthoDB" id="9803017at2"/>
<keyword evidence="1 3" id="KW-0489">Methyltransferase</keyword>
<proteinExistence type="predicted"/>
<dbReference type="InterPro" id="IPR002052">
    <property type="entry name" value="DNA_methylase_N6_adenine_CS"/>
</dbReference>
<dbReference type="AlphaFoldDB" id="A0A558AXX9"/>
<dbReference type="PANTHER" id="PTHR43542:SF1">
    <property type="entry name" value="METHYLTRANSFERASE"/>
    <property type="match status" value="1"/>
</dbReference>
<sequence>MRIISGKYKSKKLAVLKSNDTRPTTDKVRENIFNILGPIDGSVLDLFAGSGALGIEALSRGGTDAMFIDGAKDAVGIIRQNTEDIDEPVEIFRNDYRRALRAMSRRGRQFDLIFLDPPYHKGMVEVALELIDSLDILARDGRIVVETHKDEAYGTPGYASLKEAVYGTIRINVLTKEGEL</sequence>
<dbReference type="Gene3D" id="3.40.50.150">
    <property type="entry name" value="Vaccinia Virus protein VP39"/>
    <property type="match status" value="1"/>
</dbReference>
<gene>
    <name evidence="3" type="primary">rsmD</name>
    <name evidence="3" type="ORF">FO441_02165</name>
</gene>
<dbReference type="InterPro" id="IPR029063">
    <property type="entry name" value="SAM-dependent_MTases_sf"/>
</dbReference>
<dbReference type="Pfam" id="PF03602">
    <property type="entry name" value="Cons_hypoth95"/>
    <property type="match status" value="1"/>
</dbReference>
<dbReference type="RefSeq" id="WP_145285129.1">
    <property type="nucleotide sequence ID" value="NZ_VMSJ01000001.1"/>
</dbReference>
<evidence type="ECO:0000313" key="4">
    <source>
        <dbReference type="Proteomes" id="UP000315103"/>
    </source>
</evidence>
<evidence type="ECO:0000313" key="3">
    <source>
        <dbReference type="EMBL" id="TVT29105.1"/>
    </source>
</evidence>
<evidence type="ECO:0000256" key="2">
    <source>
        <dbReference type="ARBA" id="ARBA00022679"/>
    </source>
</evidence>
<name>A0A558AXX9_9STAP</name>
<dbReference type="PROSITE" id="PS00092">
    <property type="entry name" value="N6_MTASE"/>
    <property type="match status" value="1"/>
</dbReference>
<dbReference type="SUPFAM" id="SSF53335">
    <property type="entry name" value="S-adenosyl-L-methionine-dependent methyltransferases"/>
    <property type="match status" value="1"/>
</dbReference>
<dbReference type="PIRSF" id="PIRSF004553">
    <property type="entry name" value="CHP00095"/>
    <property type="match status" value="1"/>
</dbReference>
<dbReference type="Proteomes" id="UP000315103">
    <property type="component" value="Unassembled WGS sequence"/>
</dbReference>
<protein>
    <submittedName>
        <fullName evidence="3">16S rRNA (Guanine(966)-N(2))-methyltransferase RsmD</fullName>
        <ecNumber evidence="3">2.1.1.171</ecNumber>
    </submittedName>
</protein>
<evidence type="ECO:0000256" key="1">
    <source>
        <dbReference type="ARBA" id="ARBA00022603"/>
    </source>
</evidence>
<comment type="caution">
    <text evidence="3">The sequence shown here is derived from an EMBL/GenBank/DDBJ whole genome shotgun (WGS) entry which is preliminary data.</text>
</comment>
<dbReference type="InterPro" id="IPR004398">
    <property type="entry name" value="RNA_MeTrfase_RsmD"/>
</dbReference>
<dbReference type="NCBIfam" id="TIGR00095">
    <property type="entry name" value="16S rRNA (guanine(966)-N(2))-methyltransferase RsmD"/>
    <property type="match status" value="1"/>
</dbReference>
<keyword evidence="2 3" id="KW-0808">Transferase</keyword>
<dbReference type="CDD" id="cd02440">
    <property type="entry name" value="AdoMet_MTases"/>
    <property type="match status" value="1"/>
</dbReference>
<dbReference type="EMBL" id="VMSJ01000001">
    <property type="protein sequence ID" value="TVT29105.1"/>
    <property type="molecule type" value="Genomic_DNA"/>
</dbReference>
<reference evidence="3 4" key="1">
    <citation type="submission" date="2019-07" db="EMBL/GenBank/DDBJ databases">
        <title>Salinicoccus cyprini sp. nov., isolated from gastro-intestinal tract of mirror carp, Cyprinus carpio var. specularis, collected from Gobind Sagar Reservoir, Himachal Pradesh, India.</title>
        <authorList>
            <person name="Talwar C."/>
            <person name="Singh A.K."/>
            <person name="Lal R."/>
            <person name="Negi R.K."/>
        </authorList>
    </citation>
    <scope>NUCLEOTIDE SEQUENCE [LARGE SCALE GENOMIC DNA]</scope>
    <source>
        <strain evidence="3 4">CT19</strain>
    </source>
</reference>
<keyword evidence="4" id="KW-1185">Reference proteome</keyword>